<evidence type="ECO:0000256" key="1">
    <source>
        <dbReference type="ARBA" id="ARBA00004389"/>
    </source>
</evidence>
<accession>A0A2P6QRU7</accession>
<evidence type="ECO:0000313" key="13">
    <source>
        <dbReference type="Proteomes" id="UP000238479"/>
    </source>
</evidence>
<feature type="compositionally biased region" description="Polar residues" evidence="10">
    <location>
        <begin position="1"/>
        <end position="18"/>
    </location>
</feature>
<name>A0A2P6QRU7_ROSCH</name>
<dbReference type="STRING" id="74649.A0A2P6QRU7"/>
<protein>
    <recommendedName>
        <fullName evidence="14">Protein transport protein Sec61 subunit beta</fullName>
    </recommendedName>
</protein>
<sequence length="107" mass="10636">MAQGSSQFQATLSSTTSRPGVMALHGSAAATAGMRSHRIGGGGNSSSGGMGGSGSGSGAKNNILSFYTDDAPGLKISPIVMLVMSLCFITALHVFGKLYLHQSTGGA</sequence>
<dbReference type="AlphaFoldDB" id="A0A2P6QRU7"/>
<dbReference type="InterPro" id="IPR016482">
    <property type="entry name" value="SecG/Sec61-beta/Sbh"/>
</dbReference>
<feature type="transmembrane region" description="Helical" evidence="11">
    <location>
        <begin position="76"/>
        <end position="95"/>
    </location>
</feature>
<evidence type="ECO:0000313" key="12">
    <source>
        <dbReference type="EMBL" id="PRQ36878.1"/>
    </source>
</evidence>
<dbReference type="PANTHER" id="PTHR13509">
    <property type="entry name" value="SEC61 SUBUNIT BETA"/>
    <property type="match status" value="1"/>
</dbReference>
<organism evidence="12 13">
    <name type="scientific">Rosa chinensis</name>
    <name type="common">China rose</name>
    <dbReference type="NCBI Taxonomy" id="74649"/>
    <lineage>
        <taxon>Eukaryota</taxon>
        <taxon>Viridiplantae</taxon>
        <taxon>Streptophyta</taxon>
        <taxon>Embryophyta</taxon>
        <taxon>Tracheophyta</taxon>
        <taxon>Spermatophyta</taxon>
        <taxon>Magnoliopsida</taxon>
        <taxon>eudicotyledons</taxon>
        <taxon>Gunneridae</taxon>
        <taxon>Pentapetalae</taxon>
        <taxon>rosids</taxon>
        <taxon>fabids</taxon>
        <taxon>Rosales</taxon>
        <taxon>Rosaceae</taxon>
        <taxon>Rosoideae</taxon>
        <taxon>Rosoideae incertae sedis</taxon>
        <taxon>Rosa</taxon>
    </lineage>
</organism>
<comment type="subcellular location">
    <subcellularLocation>
        <location evidence="1">Endoplasmic reticulum membrane</location>
        <topology evidence="1">Single-pass membrane protein</topology>
    </subcellularLocation>
</comment>
<dbReference type="InterPro" id="IPR030671">
    <property type="entry name" value="Sec61-beta/Sbh"/>
</dbReference>
<feature type="compositionally biased region" description="Gly residues" evidence="10">
    <location>
        <begin position="39"/>
        <end position="55"/>
    </location>
</feature>
<gene>
    <name evidence="12" type="ORF">RchiOBHm_Chr4g0396411</name>
</gene>
<evidence type="ECO:0000256" key="10">
    <source>
        <dbReference type="SAM" id="MobiDB-lite"/>
    </source>
</evidence>
<dbReference type="Gramene" id="PRQ36878">
    <property type="protein sequence ID" value="PRQ36878"/>
    <property type="gene ID" value="RchiOBHm_Chr4g0396411"/>
</dbReference>
<evidence type="ECO:0000256" key="3">
    <source>
        <dbReference type="ARBA" id="ARBA00022448"/>
    </source>
</evidence>
<feature type="region of interest" description="Disordered" evidence="10">
    <location>
        <begin position="1"/>
        <end position="55"/>
    </location>
</feature>
<proteinExistence type="inferred from homology"/>
<keyword evidence="6" id="KW-0653">Protein transport</keyword>
<dbReference type="Proteomes" id="UP000238479">
    <property type="component" value="Chromosome 4"/>
</dbReference>
<dbReference type="GO" id="GO:0005784">
    <property type="term" value="C:Sec61 translocon complex"/>
    <property type="evidence" value="ECO:0007669"/>
    <property type="project" value="InterPro"/>
</dbReference>
<keyword evidence="8" id="KW-0811">Translocation</keyword>
<evidence type="ECO:0000256" key="5">
    <source>
        <dbReference type="ARBA" id="ARBA00022824"/>
    </source>
</evidence>
<evidence type="ECO:0000256" key="6">
    <source>
        <dbReference type="ARBA" id="ARBA00022927"/>
    </source>
</evidence>
<comment type="similarity">
    <text evidence="2">Belongs to the SEC61-beta family.</text>
</comment>
<keyword evidence="7 11" id="KW-1133">Transmembrane helix</keyword>
<keyword evidence="13" id="KW-1185">Reference proteome</keyword>
<keyword evidence="4 11" id="KW-0812">Transmembrane</keyword>
<evidence type="ECO:0008006" key="14">
    <source>
        <dbReference type="Google" id="ProtNLM"/>
    </source>
</evidence>
<reference evidence="12 13" key="1">
    <citation type="journal article" date="2018" name="Nat. Genet.">
        <title>The Rosa genome provides new insights in the design of modern roses.</title>
        <authorList>
            <person name="Bendahmane M."/>
        </authorList>
    </citation>
    <scope>NUCLEOTIDE SEQUENCE [LARGE SCALE GENOMIC DNA]</scope>
    <source>
        <strain evidence="13">cv. Old Blush</strain>
    </source>
</reference>
<evidence type="ECO:0000256" key="2">
    <source>
        <dbReference type="ARBA" id="ARBA00006103"/>
    </source>
</evidence>
<evidence type="ECO:0000256" key="8">
    <source>
        <dbReference type="ARBA" id="ARBA00023010"/>
    </source>
</evidence>
<dbReference type="GO" id="GO:0006886">
    <property type="term" value="P:intracellular protein transport"/>
    <property type="evidence" value="ECO:0007669"/>
    <property type="project" value="InterPro"/>
</dbReference>
<comment type="caution">
    <text evidence="12">The sequence shown here is derived from an EMBL/GenBank/DDBJ whole genome shotgun (WGS) entry which is preliminary data.</text>
</comment>
<keyword evidence="3" id="KW-0813">Transport</keyword>
<dbReference type="EMBL" id="PDCK01000042">
    <property type="protein sequence ID" value="PRQ36878.1"/>
    <property type="molecule type" value="Genomic_DNA"/>
</dbReference>
<evidence type="ECO:0000256" key="4">
    <source>
        <dbReference type="ARBA" id="ARBA00022692"/>
    </source>
</evidence>
<dbReference type="OrthoDB" id="5401193at2759"/>
<dbReference type="OMA" id="AGMRRCH"/>
<keyword evidence="5" id="KW-0256">Endoplasmic reticulum</keyword>
<evidence type="ECO:0000256" key="11">
    <source>
        <dbReference type="SAM" id="Phobius"/>
    </source>
</evidence>
<evidence type="ECO:0000256" key="7">
    <source>
        <dbReference type="ARBA" id="ARBA00022989"/>
    </source>
</evidence>
<evidence type="ECO:0000256" key="9">
    <source>
        <dbReference type="ARBA" id="ARBA00023136"/>
    </source>
</evidence>
<dbReference type="Pfam" id="PF03911">
    <property type="entry name" value="Sec61_beta"/>
    <property type="match status" value="1"/>
</dbReference>
<keyword evidence="9 11" id="KW-0472">Membrane</keyword>